<sequence>MSSTLCGWTSLCVDSVAGRLRQSHKRLDFEYHSCRLPELILRDLCTAYGYNGYIHPYPYPHEPVGNTLILGNLYLCRSICLIGSAYHCKYSAGTVPTSERNLDHICPSPSLILFSP</sequence>
<dbReference type="Proteomes" id="UP000054018">
    <property type="component" value="Unassembled WGS sequence"/>
</dbReference>
<dbReference type="AlphaFoldDB" id="A0A0C9Z078"/>
<evidence type="ECO:0000313" key="2">
    <source>
        <dbReference type="Proteomes" id="UP000054018"/>
    </source>
</evidence>
<keyword evidence="2" id="KW-1185">Reference proteome</keyword>
<proteinExistence type="predicted"/>
<dbReference type="OrthoDB" id="10372169at2759"/>
<evidence type="ECO:0000313" key="1">
    <source>
        <dbReference type="EMBL" id="KIK15747.1"/>
    </source>
</evidence>
<accession>A0A0C9Z078</accession>
<reference evidence="2" key="2">
    <citation type="submission" date="2015-01" db="EMBL/GenBank/DDBJ databases">
        <title>Evolutionary Origins and Diversification of the Mycorrhizal Mutualists.</title>
        <authorList>
            <consortium name="DOE Joint Genome Institute"/>
            <consortium name="Mycorrhizal Genomics Consortium"/>
            <person name="Kohler A."/>
            <person name="Kuo A."/>
            <person name="Nagy L.G."/>
            <person name="Floudas D."/>
            <person name="Copeland A."/>
            <person name="Barry K.W."/>
            <person name="Cichocki N."/>
            <person name="Veneault-Fourrey C."/>
            <person name="LaButti K."/>
            <person name="Lindquist E.A."/>
            <person name="Lipzen A."/>
            <person name="Lundell T."/>
            <person name="Morin E."/>
            <person name="Murat C."/>
            <person name="Riley R."/>
            <person name="Ohm R."/>
            <person name="Sun H."/>
            <person name="Tunlid A."/>
            <person name="Henrissat B."/>
            <person name="Grigoriev I.V."/>
            <person name="Hibbett D.S."/>
            <person name="Martin F."/>
        </authorList>
    </citation>
    <scope>NUCLEOTIDE SEQUENCE [LARGE SCALE GENOMIC DNA]</scope>
    <source>
        <strain evidence="2">441</strain>
    </source>
</reference>
<gene>
    <name evidence="1" type="ORF">PISMIDRAFT_291109</name>
</gene>
<name>A0A0C9Z078_9AGAM</name>
<dbReference type="EMBL" id="KN833879">
    <property type="protein sequence ID" value="KIK15747.1"/>
    <property type="molecule type" value="Genomic_DNA"/>
</dbReference>
<dbReference type="HOGENOM" id="CLU_2097769_0_0_1"/>
<reference evidence="1 2" key="1">
    <citation type="submission" date="2014-04" db="EMBL/GenBank/DDBJ databases">
        <authorList>
            <consortium name="DOE Joint Genome Institute"/>
            <person name="Kuo A."/>
            <person name="Kohler A."/>
            <person name="Costa M.D."/>
            <person name="Nagy L.G."/>
            <person name="Floudas D."/>
            <person name="Copeland A."/>
            <person name="Barry K.W."/>
            <person name="Cichocki N."/>
            <person name="Veneault-Fourrey C."/>
            <person name="LaButti K."/>
            <person name="Lindquist E.A."/>
            <person name="Lipzen A."/>
            <person name="Lundell T."/>
            <person name="Morin E."/>
            <person name="Murat C."/>
            <person name="Sun H."/>
            <person name="Tunlid A."/>
            <person name="Henrissat B."/>
            <person name="Grigoriev I.V."/>
            <person name="Hibbett D.S."/>
            <person name="Martin F."/>
            <person name="Nordberg H.P."/>
            <person name="Cantor M.N."/>
            <person name="Hua S.X."/>
        </authorList>
    </citation>
    <scope>NUCLEOTIDE SEQUENCE [LARGE SCALE GENOMIC DNA]</scope>
    <source>
        <strain evidence="1 2">441</strain>
    </source>
</reference>
<organism evidence="1 2">
    <name type="scientific">Pisolithus microcarpus 441</name>
    <dbReference type="NCBI Taxonomy" id="765257"/>
    <lineage>
        <taxon>Eukaryota</taxon>
        <taxon>Fungi</taxon>
        <taxon>Dikarya</taxon>
        <taxon>Basidiomycota</taxon>
        <taxon>Agaricomycotina</taxon>
        <taxon>Agaricomycetes</taxon>
        <taxon>Agaricomycetidae</taxon>
        <taxon>Boletales</taxon>
        <taxon>Sclerodermatineae</taxon>
        <taxon>Pisolithaceae</taxon>
        <taxon>Pisolithus</taxon>
    </lineage>
</organism>
<protein>
    <submittedName>
        <fullName evidence="1">Uncharacterized protein</fullName>
    </submittedName>
</protein>